<keyword evidence="2" id="KW-0614">Plasmid</keyword>
<dbReference type="GO" id="GO:0006310">
    <property type="term" value="P:DNA recombination"/>
    <property type="evidence" value="ECO:0007669"/>
    <property type="project" value="InterPro"/>
</dbReference>
<accession>A0A0H5PZ75</accession>
<dbReference type="NCBIfam" id="NF041497">
    <property type="entry name" value="MobV"/>
    <property type="match status" value="1"/>
</dbReference>
<dbReference type="Pfam" id="PF01076">
    <property type="entry name" value="Mob_Pre"/>
    <property type="match status" value="1"/>
</dbReference>
<keyword evidence="1" id="KW-0175">Coiled coil</keyword>
<dbReference type="InterPro" id="IPR001668">
    <property type="entry name" value="Mob_Pre"/>
</dbReference>
<dbReference type="EMBL" id="LN852934">
    <property type="protein sequence ID" value="CRY94480.1"/>
    <property type="molecule type" value="Genomic_DNA"/>
</dbReference>
<proteinExistence type="predicted"/>
<protein>
    <recommendedName>
        <fullName evidence="3">Plasmid recombination enzyme</fullName>
    </recommendedName>
</protein>
<evidence type="ECO:0000256" key="1">
    <source>
        <dbReference type="SAM" id="Coils"/>
    </source>
</evidence>
<reference evidence="2" key="1">
    <citation type="submission" date="2015-06" db="EMBL/GenBank/DDBJ databases">
        <authorList>
            <person name="Joergensen T."/>
        </authorList>
    </citation>
    <scope>NUCLEOTIDE SEQUENCE</scope>
    <source>
        <plasmid evidence="2">pRGRH0262</plasmid>
    </source>
</reference>
<reference evidence="2" key="2">
    <citation type="submission" date="2015-07" db="EMBL/GenBank/DDBJ databases">
        <title>Plasmids, circular viruses and viroids from rat gut.</title>
        <authorList>
            <person name="Jorgensen T.J."/>
            <person name="Hansen M.A."/>
            <person name="Xu Z."/>
            <person name="Tabak M.A."/>
            <person name="Sorensen S.J."/>
            <person name="Hansen L.H."/>
        </authorList>
    </citation>
    <scope>NUCLEOTIDE SEQUENCE</scope>
    <source>
        <plasmid evidence="2">pRGRH0262</plasmid>
    </source>
</reference>
<geneLocation type="plasmid" evidence="2">
    <name>pRGRH0262</name>
</geneLocation>
<organism evidence="2">
    <name type="scientific">uncultured prokaryote</name>
    <dbReference type="NCBI Taxonomy" id="198431"/>
    <lineage>
        <taxon>unclassified sequences</taxon>
        <taxon>environmental samples</taxon>
    </lineage>
</organism>
<dbReference type="AlphaFoldDB" id="A0A0H5PZ75"/>
<dbReference type="Gene3D" id="3.30.930.30">
    <property type="match status" value="1"/>
</dbReference>
<sequence length="378" mass="43440">MAHMMKHTRASCGHMFAHYDRQAEHIGNENVDRERTYLNYNLATHQQMEQGEFVRKRCSEVHCQNRKDVNVMVSWVVTAPKDLPETEYKQFFQASYDFLKKRYGMENVVSAWVHMDEKQPHMHFAFVPVVRTFKQDRKNPDVSTEWLKVSAKECVNRSDLQSFHGSLQRYLERELGHEVSVLNDATKEGNRSIEELKRQSATERLREATAEASKIVSEAQNDVKVLNRHKTALKGQIEGLRRDVLTAGQVKDVPHSKALVGDKQVVATEDFEALCKTAATAEAMLREIEPARAVNMQADTILKNAQLKAEGIIEQARRKANTMEEHLESVKYRKKLMHVESVINSDPKLIDAYKTAEKRLAEQKPTRSLSRGMEPPTR</sequence>
<name>A0A0H5PZ75_9ZZZZ</name>
<dbReference type="CDD" id="cd17242">
    <property type="entry name" value="MobM_relaxase"/>
    <property type="match status" value="1"/>
</dbReference>
<dbReference type="GO" id="GO:0003677">
    <property type="term" value="F:DNA binding"/>
    <property type="evidence" value="ECO:0007669"/>
    <property type="project" value="InterPro"/>
</dbReference>
<evidence type="ECO:0000313" key="2">
    <source>
        <dbReference type="EMBL" id="CRY94480.1"/>
    </source>
</evidence>
<feature type="coiled-coil region" evidence="1">
    <location>
        <begin position="191"/>
        <end position="218"/>
    </location>
</feature>
<evidence type="ECO:0008006" key="3">
    <source>
        <dbReference type="Google" id="ProtNLM"/>
    </source>
</evidence>